<protein>
    <submittedName>
        <fullName evidence="3">ABC transporter</fullName>
    </submittedName>
</protein>
<keyword evidence="4" id="KW-1185">Reference proteome</keyword>
<accession>A0A1C3NTR5</accession>
<dbReference type="SUPFAM" id="SSF52540">
    <property type="entry name" value="P-loop containing nucleoside triphosphate hydrolases"/>
    <property type="match status" value="1"/>
</dbReference>
<dbReference type="GO" id="GO:0005524">
    <property type="term" value="F:ATP binding"/>
    <property type="evidence" value="ECO:0007669"/>
    <property type="project" value="InterPro"/>
</dbReference>
<dbReference type="EMBL" id="FLUV01000200">
    <property type="protein sequence ID" value="SBW18080.1"/>
    <property type="molecule type" value="Genomic_DNA"/>
</dbReference>
<dbReference type="InterPro" id="IPR027417">
    <property type="entry name" value="P-loop_NTPase"/>
</dbReference>
<dbReference type="InterPro" id="IPR050093">
    <property type="entry name" value="ABC_SmlMolc_Importer"/>
</dbReference>
<dbReference type="PANTHER" id="PTHR42781">
    <property type="entry name" value="SPERMIDINE/PUTRESCINE IMPORT ATP-BINDING PROTEIN POTA"/>
    <property type="match status" value="1"/>
</dbReference>
<dbReference type="GO" id="GO:0016887">
    <property type="term" value="F:ATP hydrolysis activity"/>
    <property type="evidence" value="ECO:0007669"/>
    <property type="project" value="InterPro"/>
</dbReference>
<proteinExistence type="predicted"/>
<name>A0A1C3NTR5_9ACTN</name>
<evidence type="ECO:0000313" key="3">
    <source>
        <dbReference type="EMBL" id="SBW18080.1"/>
    </source>
</evidence>
<evidence type="ECO:0000256" key="1">
    <source>
        <dbReference type="ARBA" id="ARBA00022448"/>
    </source>
</evidence>
<dbReference type="InterPro" id="IPR003439">
    <property type="entry name" value="ABC_transporter-like_ATP-bd"/>
</dbReference>
<reference evidence="4" key="1">
    <citation type="submission" date="2016-02" db="EMBL/GenBank/DDBJ databases">
        <authorList>
            <person name="Wibberg D."/>
        </authorList>
    </citation>
    <scope>NUCLEOTIDE SEQUENCE [LARGE SCALE GENOMIC DNA]</scope>
</reference>
<keyword evidence="1" id="KW-0813">Transport</keyword>
<dbReference type="Proteomes" id="UP000199013">
    <property type="component" value="Unassembled WGS sequence"/>
</dbReference>
<evidence type="ECO:0000259" key="2">
    <source>
        <dbReference type="Pfam" id="PF00005"/>
    </source>
</evidence>
<dbReference type="AlphaFoldDB" id="A0A1C3NTR5"/>
<dbReference type="Gene3D" id="3.40.50.300">
    <property type="entry name" value="P-loop containing nucleotide triphosphate hydrolases"/>
    <property type="match status" value="1"/>
</dbReference>
<evidence type="ECO:0000313" key="4">
    <source>
        <dbReference type="Proteomes" id="UP000199013"/>
    </source>
</evidence>
<feature type="domain" description="ABC transporter" evidence="2">
    <location>
        <begin position="12"/>
        <end position="142"/>
    </location>
</feature>
<dbReference type="PANTHER" id="PTHR42781:SF4">
    <property type="entry name" value="SPERMIDINE_PUTRESCINE IMPORT ATP-BINDING PROTEIN POTA"/>
    <property type="match status" value="1"/>
</dbReference>
<gene>
    <name evidence="3" type="ORF">FDG2_0502</name>
</gene>
<organism evidence="3 4">
    <name type="scientific">Candidatus Protofrankia californiensis</name>
    <dbReference type="NCBI Taxonomy" id="1839754"/>
    <lineage>
        <taxon>Bacteria</taxon>
        <taxon>Bacillati</taxon>
        <taxon>Actinomycetota</taxon>
        <taxon>Actinomycetes</taxon>
        <taxon>Frankiales</taxon>
        <taxon>Frankiaceae</taxon>
        <taxon>Protofrankia</taxon>
    </lineage>
</organism>
<dbReference type="Pfam" id="PF00005">
    <property type="entry name" value="ABC_tran"/>
    <property type="match status" value="1"/>
</dbReference>
<sequence>MDVTNDEAAALAGIDLLVPDGVITAMLGPSGRGKTTLLRLVARFGDPDGRMIIFDAELLFGPGRSIPAQRRRVGYVSQEGALFPHLNIAANIGFGLSGAERHSGRRVAELLDLVDLDAGLLRRFPYKLSGEQQRVALARTLAHVHPRCCSTSRSPRWTLDCA</sequence>